<evidence type="ECO:0000259" key="1">
    <source>
        <dbReference type="Pfam" id="PF09836"/>
    </source>
</evidence>
<proteinExistence type="predicted"/>
<gene>
    <name evidence="2" type="ORF">GM676_15360</name>
</gene>
<evidence type="ECO:0000313" key="2">
    <source>
        <dbReference type="EMBL" id="MTV38954.1"/>
    </source>
</evidence>
<dbReference type="Proteomes" id="UP000475582">
    <property type="component" value="Unassembled WGS sequence"/>
</dbReference>
<evidence type="ECO:0000313" key="3">
    <source>
        <dbReference type="Proteomes" id="UP000475582"/>
    </source>
</evidence>
<comment type="caution">
    <text evidence="2">The sequence shown here is derived from an EMBL/GenBank/DDBJ whole genome shotgun (WGS) entry which is preliminary data.</text>
</comment>
<dbReference type="OrthoDB" id="343356at2"/>
<sequence length="250" mass="27364">MKLAHLQRDFSNWLVAPTAPLARRLGPEARLAVYQNNYRSQLVGCLEHSYPLLRGWMGEDAFLGAAVRHIDAHPPHGWTLDAYADGFHATLAQAYPSHPDLHELAWIEHALNTAFVAADAAPVTRAGLAALDWECALLRLSPSLQLRQATTNAEAIWSALWQRLPPPAGEMLAAAAGYVVWRRGHTALLRQADALEYAALLQLRRDGSFAALCDWLVARRGEQDGVALAGTLLAQWLDAELITGIDVVST</sequence>
<dbReference type="AlphaFoldDB" id="A0A6L6PIV7"/>
<accession>A0A6L6PIV7</accession>
<name>A0A6L6PIV7_9BURK</name>
<organism evidence="2 3">
    <name type="scientific">Duganella radicis</name>
    <dbReference type="NCBI Taxonomy" id="551988"/>
    <lineage>
        <taxon>Bacteria</taxon>
        <taxon>Pseudomonadati</taxon>
        <taxon>Pseudomonadota</taxon>
        <taxon>Betaproteobacteria</taxon>
        <taxon>Burkholderiales</taxon>
        <taxon>Oxalobacteraceae</taxon>
        <taxon>Telluria group</taxon>
        <taxon>Duganella</taxon>
    </lineage>
</organism>
<protein>
    <submittedName>
        <fullName evidence="2">DUF2063 domain-containing protein</fullName>
    </submittedName>
</protein>
<dbReference type="InterPro" id="IPR018640">
    <property type="entry name" value="DUF2063"/>
</dbReference>
<feature type="domain" description="Putative DNA-binding" evidence="1">
    <location>
        <begin position="6"/>
        <end position="88"/>
    </location>
</feature>
<dbReference type="RefSeq" id="WP_155464528.1">
    <property type="nucleotide sequence ID" value="NZ_WNKY01000015.1"/>
</dbReference>
<dbReference type="Pfam" id="PF09836">
    <property type="entry name" value="DUF2063"/>
    <property type="match status" value="1"/>
</dbReference>
<keyword evidence="3" id="KW-1185">Reference proteome</keyword>
<dbReference type="EMBL" id="WNKY01000015">
    <property type="protein sequence ID" value="MTV38954.1"/>
    <property type="molecule type" value="Genomic_DNA"/>
</dbReference>
<reference evidence="2 3" key="1">
    <citation type="submission" date="2019-11" db="EMBL/GenBank/DDBJ databases">
        <title>Type strains purchased from KCTC, JCM and DSMZ.</title>
        <authorList>
            <person name="Lu H."/>
        </authorList>
    </citation>
    <scope>NUCLEOTIDE SEQUENCE [LARGE SCALE GENOMIC DNA]</scope>
    <source>
        <strain evidence="2 3">KCTC 22382</strain>
    </source>
</reference>